<accession>A0A177E7M4</accession>
<feature type="domain" description="DUF5658" evidence="2">
    <location>
        <begin position="31"/>
        <end position="120"/>
    </location>
</feature>
<evidence type="ECO:0000313" key="4">
    <source>
        <dbReference type="Proteomes" id="UP000076964"/>
    </source>
</evidence>
<sequence>MPFKKASILWQELKRPIELSFIFALALCAYVFLLMLSKIDAFLTLECLYQGQCMELNPFMNWSIRISPVFFLLLKSMLVGFFGGILFLLCALKRSKRAFWGLLLVTILYLGVVFYHFLYL</sequence>
<dbReference type="STRING" id="1795632.TH606_04930"/>
<name>A0A177E7M4_9BACT</name>
<evidence type="ECO:0000259" key="2">
    <source>
        <dbReference type="Pfam" id="PF18902"/>
    </source>
</evidence>
<dbReference type="InterPro" id="IPR043717">
    <property type="entry name" value="DUF5658"/>
</dbReference>
<evidence type="ECO:0000256" key="1">
    <source>
        <dbReference type="SAM" id="Phobius"/>
    </source>
</evidence>
<keyword evidence="1" id="KW-0472">Membrane</keyword>
<keyword evidence="4" id="KW-1185">Reference proteome</keyword>
<keyword evidence="1" id="KW-1133">Transmembrane helix</keyword>
<reference evidence="3 4" key="1">
    <citation type="submission" date="2016-02" db="EMBL/GenBank/DDBJ databases">
        <title>Draft genome sequence of Thermodesulfatator sp. S606.</title>
        <authorList>
            <person name="Lai Q."/>
            <person name="Cao J."/>
            <person name="Dupont S."/>
            <person name="Shao Z."/>
            <person name="Jebbar M."/>
            <person name="Alain K."/>
        </authorList>
    </citation>
    <scope>NUCLEOTIDE SEQUENCE [LARGE SCALE GENOMIC DNA]</scope>
    <source>
        <strain evidence="3 4">S606</strain>
    </source>
</reference>
<dbReference type="Pfam" id="PF18902">
    <property type="entry name" value="DUF5658"/>
    <property type="match status" value="1"/>
</dbReference>
<feature type="transmembrane region" description="Helical" evidence="1">
    <location>
        <begin position="69"/>
        <end position="92"/>
    </location>
</feature>
<feature type="transmembrane region" description="Helical" evidence="1">
    <location>
        <begin position="21"/>
        <end position="39"/>
    </location>
</feature>
<gene>
    <name evidence="3" type="ORF">TH606_04930</name>
</gene>
<dbReference type="Proteomes" id="UP000076964">
    <property type="component" value="Unassembled WGS sequence"/>
</dbReference>
<feature type="transmembrane region" description="Helical" evidence="1">
    <location>
        <begin position="99"/>
        <end position="118"/>
    </location>
</feature>
<dbReference type="AlphaFoldDB" id="A0A177E7M4"/>
<proteinExistence type="predicted"/>
<comment type="caution">
    <text evidence="3">The sequence shown here is derived from an EMBL/GenBank/DDBJ whole genome shotgun (WGS) entry which is preliminary data.</text>
</comment>
<dbReference type="RefSeq" id="WP_068541811.1">
    <property type="nucleotide sequence ID" value="NZ_LSFI01000019.1"/>
</dbReference>
<dbReference type="EMBL" id="LSFI01000019">
    <property type="protein sequence ID" value="OAG27788.1"/>
    <property type="molecule type" value="Genomic_DNA"/>
</dbReference>
<organism evidence="3 4">
    <name type="scientific">Thermodesulfatator autotrophicus</name>
    <dbReference type="NCBI Taxonomy" id="1795632"/>
    <lineage>
        <taxon>Bacteria</taxon>
        <taxon>Pseudomonadati</taxon>
        <taxon>Thermodesulfobacteriota</taxon>
        <taxon>Thermodesulfobacteria</taxon>
        <taxon>Thermodesulfobacteriales</taxon>
        <taxon>Thermodesulfatatoraceae</taxon>
        <taxon>Thermodesulfatator</taxon>
    </lineage>
</organism>
<keyword evidence="1" id="KW-0812">Transmembrane</keyword>
<evidence type="ECO:0000313" key="3">
    <source>
        <dbReference type="EMBL" id="OAG27788.1"/>
    </source>
</evidence>
<dbReference type="OrthoDB" id="9798931at2"/>
<protein>
    <recommendedName>
        <fullName evidence="2">DUF5658 domain-containing protein</fullName>
    </recommendedName>
</protein>